<protein>
    <submittedName>
        <fullName evidence="1">Uncharacterized protein</fullName>
    </submittedName>
</protein>
<comment type="caution">
    <text evidence="1">The sequence shown here is derived from an EMBL/GenBank/DDBJ whole genome shotgun (WGS) entry which is preliminary data.</text>
</comment>
<reference evidence="1 2" key="1">
    <citation type="submission" date="2018-04" db="EMBL/GenBank/DDBJ databases">
        <title>Genomic Encyclopedia of Archaeal and Bacterial Type Strains, Phase II (KMG-II): from individual species to whole genera.</title>
        <authorList>
            <person name="Goeker M."/>
        </authorList>
    </citation>
    <scope>NUCLEOTIDE SEQUENCE [LARGE SCALE GENOMIC DNA]</scope>
    <source>
        <strain evidence="1 2">DSM 21823</strain>
    </source>
</reference>
<evidence type="ECO:0000313" key="1">
    <source>
        <dbReference type="EMBL" id="PTX53632.1"/>
    </source>
</evidence>
<name>A0A2T6BC68_9RHOB</name>
<sequence length="178" mass="19733">MTNDVTYEQISASLGSLLLLWAAIERTARDEVARIHGGCVPKSAYGIAAVLNAWEAAVIATRPEAPLRALLASTLRTELQEPLSIRNGVCHGLVGISSAYDEQPAALMWEINKRKRSITWQELQATFSWLSKVPFAMSMISDTTTERAGSRMTDNAENREWWLTEFGLDLHKLNLGTT</sequence>
<dbReference type="OrthoDB" id="7831637at2"/>
<dbReference type="AlphaFoldDB" id="A0A2T6BC68"/>
<gene>
    <name evidence="1" type="ORF">C8N34_101553</name>
</gene>
<evidence type="ECO:0000313" key="2">
    <source>
        <dbReference type="Proteomes" id="UP000244224"/>
    </source>
</evidence>
<accession>A0A2T6BC68</accession>
<keyword evidence="2" id="KW-1185">Reference proteome</keyword>
<proteinExistence type="predicted"/>
<organism evidence="1 2">
    <name type="scientific">Gemmobacter caeni</name>
    <dbReference type="NCBI Taxonomy" id="589035"/>
    <lineage>
        <taxon>Bacteria</taxon>
        <taxon>Pseudomonadati</taxon>
        <taxon>Pseudomonadota</taxon>
        <taxon>Alphaproteobacteria</taxon>
        <taxon>Rhodobacterales</taxon>
        <taxon>Paracoccaceae</taxon>
        <taxon>Gemmobacter</taxon>
    </lineage>
</organism>
<dbReference type="Proteomes" id="UP000244224">
    <property type="component" value="Unassembled WGS sequence"/>
</dbReference>
<dbReference type="EMBL" id="QBKP01000001">
    <property type="protein sequence ID" value="PTX53632.1"/>
    <property type="molecule type" value="Genomic_DNA"/>
</dbReference>
<dbReference type="RefSeq" id="WP_108127364.1">
    <property type="nucleotide sequence ID" value="NZ_QBKP01000001.1"/>
</dbReference>